<proteinExistence type="predicted"/>
<dbReference type="AlphaFoldDB" id="A0A316A437"/>
<organism evidence="2 3">
    <name type="scientific">Quadrisphaera granulorum</name>
    <dbReference type="NCBI Taxonomy" id="317664"/>
    <lineage>
        <taxon>Bacteria</taxon>
        <taxon>Bacillati</taxon>
        <taxon>Actinomycetota</taxon>
        <taxon>Actinomycetes</taxon>
        <taxon>Kineosporiales</taxon>
        <taxon>Kineosporiaceae</taxon>
        <taxon>Quadrisphaera</taxon>
    </lineage>
</organism>
<reference evidence="2 3" key="1">
    <citation type="submission" date="2018-03" db="EMBL/GenBank/DDBJ databases">
        <title>Genomic Encyclopedia of Archaeal and Bacterial Type Strains, Phase II (KMG-II): from individual species to whole genera.</title>
        <authorList>
            <person name="Goeker M."/>
        </authorList>
    </citation>
    <scope>NUCLEOTIDE SEQUENCE [LARGE SCALE GENOMIC DNA]</scope>
    <source>
        <strain evidence="2 3">DSM 44889</strain>
    </source>
</reference>
<dbReference type="EMBL" id="QGDQ01000018">
    <property type="protein sequence ID" value="PWJ52651.1"/>
    <property type="molecule type" value="Genomic_DNA"/>
</dbReference>
<sequence length="193" mass="19848">MTTTVMTTAATDAAAPPIPTPTDGPSSTPAQSAAKAPTTDVVLVSAHGGSGASTLAAHLPETYREVDLTPVAVHGTAHCVVVATATVDGVIAATHAVRRLTSVTSAPAIHLALVRDGRGQEPLGARARVRALSVFVASITEVPHVQRWRYEAHDQRSPSGAYTKAVTRLVAAVEPAPVATSRAQRRQQMGATA</sequence>
<comment type="caution">
    <text evidence="2">The sequence shown here is derived from an EMBL/GenBank/DDBJ whole genome shotgun (WGS) entry which is preliminary data.</text>
</comment>
<keyword evidence="3" id="KW-1185">Reference proteome</keyword>
<feature type="compositionally biased region" description="Low complexity" evidence="1">
    <location>
        <begin position="1"/>
        <end position="15"/>
    </location>
</feature>
<protein>
    <submittedName>
        <fullName evidence="2">Uncharacterized protein</fullName>
    </submittedName>
</protein>
<gene>
    <name evidence="2" type="ORF">BXY45_11822</name>
</gene>
<feature type="region of interest" description="Disordered" evidence="1">
    <location>
        <begin position="1"/>
        <end position="38"/>
    </location>
</feature>
<evidence type="ECO:0000313" key="2">
    <source>
        <dbReference type="EMBL" id="PWJ52651.1"/>
    </source>
</evidence>
<name>A0A316A437_9ACTN</name>
<evidence type="ECO:0000256" key="1">
    <source>
        <dbReference type="SAM" id="MobiDB-lite"/>
    </source>
</evidence>
<dbReference type="Proteomes" id="UP000245469">
    <property type="component" value="Unassembled WGS sequence"/>
</dbReference>
<evidence type="ECO:0000313" key="3">
    <source>
        <dbReference type="Proteomes" id="UP000245469"/>
    </source>
</evidence>
<accession>A0A316A437</accession>